<evidence type="ECO:0000313" key="2">
    <source>
        <dbReference type="EMBL" id="KPJ19762.1"/>
    </source>
</evidence>
<dbReference type="EMBL" id="KQ459837">
    <property type="protein sequence ID" value="KPJ19762.1"/>
    <property type="molecule type" value="Genomic_DNA"/>
</dbReference>
<proteinExistence type="predicted"/>
<keyword evidence="3" id="KW-1185">Reference proteome</keyword>
<dbReference type="InParanoid" id="A0A0N1PI08"/>
<reference evidence="2 3" key="1">
    <citation type="journal article" date="2015" name="Nat. Commun.">
        <title>Outbred genome sequencing and CRISPR/Cas9 gene editing in butterflies.</title>
        <authorList>
            <person name="Li X."/>
            <person name="Fan D."/>
            <person name="Zhang W."/>
            <person name="Liu G."/>
            <person name="Zhang L."/>
            <person name="Zhao L."/>
            <person name="Fang X."/>
            <person name="Chen L."/>
            <person name="Dong Y."/>
            <person name="Chen Y."/>
            <person name="Ding Y."/>
            <person name="Zhao R."/>
            <person name="Feng M."/>
            <person name="Zhu Y."/>
            <person name="Feng Y."/>
            <person name="Jiang X."/>
            <person name="Zhu D."/>
            <person name="Xiang H."/>
            <person name="Feng X."/>
            <person name="Li S."/>
            <person name="Wang J."/>
            <person name="Zhang G."/>
            <person name="Kronforst M.R."/>
            <person name="Wang W."/>
        </authorList>
    </citation>
    <scope>NUCLEOTIDE SEQUENCE [LARGE SCALE GENOMIC DNA]</scope>
    <source>
        <strain evidence="2">Ya'a_city_454_Pm</strain>
        <tissue evidence="2">Whole body</tissue>
    </source>
</reference>
<feature type="compositionally biased region" description="Polar residues" evidence="1">
    <location>
        <begin position="101"/>
        <end position="112"/>
    </location>
</feature>
<evidence type="ECO:0000313" key="3">
    <source>
        <dbReference type="Proteomes" id="UP000053240"/>
    </source>
</evidence>
<name>A0A0N1PI08_PAPMA</name>
<feature type="compositionally biased region" description="Basic and acidic residues" evidence="1">
    <location>
        <begin position="53"/>
        <end position="77"/>
    </location>
</feature>
<organism evidence="2 3">
    <name type="scientific">Papilio machaon</name>
    <name type="common">Old World swallowtail butterfly</name>
    <dbReference type="NCBI Taxonomy" id="76193"/>
    <lineage>
        <taxon>Eukaryota</taxon>
        <taxon>Metazoa</taxon>
        <taxon>Ecdysozoa</taxon>
        <taxon>Arthropoda</taxon>
        <taxon>Hexapoda</taxon>
        <taxon>Insecta</taxon>
        <taxon>Pterygota</taxon>
        <taxon>Neoptera</taxon>
        <taxon>Endopterygota</taxon>
        <taxon>Lepidoptera</taxon>
        <taxon>Glossata</taxon>
        <taxon>Ditrysia</taxon>
        <taxon>Papilionoidea</taxon>
        <taxon>Papilionidae</taxon>
        <taxon>Papilioninae</taxon>
        <taxon>Papilio</taxon>
    </lineage>
</organism>
<sequence>MNLARSTTTTQKTGVKWKQFQVQSDEYDAEDVPYMKDEVYSFSGDKQFEFGSGDDKFDVSSGEKLDFEESSGDKQEFEESSGDNEDELDVFSDDKQEFEESSGNNMNDCFIC</sequence>
<gene>
    <name evidence="2" type="ORF">RR48_01219</name>
</gene>
<feature type="compositionally biased region" description="Acidic residues" evidence="1">
    <location>
        <begin position="78"/>
        <end position="100"/>
    </location>
</feature>
<protein>
    <submittedName>
        <fullName evidence="2">Uncharacterized protein</fullName>
    </submittedName>
</protein>
<dbReference type="Proteomes" id="UP000053240">
    <property type="component" value="Unassembled WGS sequence"/>
</dbReference>
<evidence type="ECO:0000256" key="1">
    <source>
        <dbReference type="SAM" id="MobiDB-lite"/>
    </source>
</evidence>
<dbReference type="AlphaFoldDB" id="A0A0N1PI08"/>
<accession>A0A0N1PI08</accession>
<feature type="region of interest" description="Disordered" evidence="1">
    <location>
        <begin position="51"/>
        <end position="112"/>
    </location>
</feature>